<dbReference type="AlphaFoldDB" id="A0A2P2NUP2"/>
<protein>
    <submittedName>
        <fullName evidence="1">Uncharacterized protein</fullName>
    </submittedName>
</protein>
<accession>A0A2P2NUP2</accession>
<reference evidence="1" key="1">
    <citation type="submission" date="2018-02" db="EMBL/GenBank/DDBJ databases">
        <title>Rhizophora mucronata_Transcriptome.</title>
        <authorList>
            <person name="Meera S.P."/>
            <person name="Sreeshan A."/>
            <person name="Augustine A."/>
        </authorList>
    </citation>
    <scope>NUCLEOTIDE SEQUENCE</scope>
    <source>
        <tissue evidence="1">Leaf</tissue>
    </source>
</reference>
<dbReference type="EMBL" id="GGEC01065721">
    <property type="protein sequence ID" value="MBX46205.1"/>
    <property type="molecule type" value="Transcribed_RNA"/>
</dbReference>
<evidence type="ECO:0000313" key="1">
    <source>
        <dbReference type="EMBL" id="MBX46205.1"/>
    </source>
</evidence>
<proteinExistence type="predicted"/>
<organism evidence="1">
    <name type="scientific">Rhizophora mucronata</name>
    <name type="common">Asiatic mangrove</name>
    <dbReference type="NCBI Taxonomy" id="61149"/>
    <lineage>
        <taxon>Eukaryota</taxon>
        <taxon>Viridiplantae</taxon>
        <taxon>Streptophyta</taxon>
        <taxon>Embryophyta</taxon>
        <taxon>Tracheophyta</taxon>
        <taxon>Spermatophyta</taxon>
        <taxon>Magnoliopsida</taxon>
        <taxon>eudicotyledons</taxon>
        <taxon>Gunneridae</taxon>
        <taxon>Pentapetalae</taxon>
        <taxon>rosids</taxon>
        <taxon>fabids</taxon>
        <taxon>Malpighiales</taxon>
        <taxon>Rhizophoraceae</taxon>
        <taxon>Rhizophora</taxon>
    </lineage>
</organism>
<name>A0A2P2NUP2_RHIMU</name>
<sequence length="40" mass="4769">MSFHDQSKVSVCFCLLGCFCFCSWRGNRNWVRSSKFCREI</sequence>